<accession>A0A0F7SMN1</accession>
<protein>
    <submittedName>
        <fullName evidence="3">Uncharacterized protein</fullName>
    </submittedName>
</protein>
<feature type="transmembrane region" description="Helical" evidence="2">
    <location>
        <begin position="149"/>
        <end position="167"/>
    </location>
</feature>
<dbReference type="AlphaFoldDB" id="A0A0F7SMN1"/>
<dbReference type="EMBL" id="LN483326">
    <property type="protein sequence ID" value="CDZ98287.1"/>
    <property type="molecule type" value="Genomic_DNA"/>
</dbReference>
<reference evidence="3" key="1">
    <citation type="submission" date="2014-08" db="EMBL/GenBank/DDBJ databases">
        <authorList>
            <person name="Sharma Rahul"/>
            <person name="Thines Marco"/>
        </authorList>
    </citation>
    <scope>NUCLEOTIDE SEQUENCE</scope>
</reference>
<name>A0A0F7SMN1_PHARH</name>
<proteinExistence type="predicted"/>
<keyword evidence="2" id="KW-0472">Membrane</keyword>
<evidence type="ECO:0000256" key="1">
    <source>
        <dbReference type="SAM" id="MobiDB-lite"/>
    </source>
</evidence>
<evidence type="ECO:0000256" key="2">
    <source>
        <dbReference type="SAM" id="Phobius"/>
    </source>
</evidence>
<keyword evidence="2" id="KW-0812">Transmembrane</keyword>
<evidence type="ECO:0000313" key="3">
    <source>
        <dbReference type="EMBL" id="CDZ98287.1"/>
    </source>
</evidence>
<feature type="compositionally biased region" description="Polar residues" evidence="1">
    <location>
        <begin position="10"/>
        <end position="26"/>
    </location>
</feature>
<sequence>MINSRFKGPQNASVQDGSPSPSSQTATTIKEASARNIVAFKINTGSVPSRSLRVLFSGGLSREDYIKQLRFIHPEIFDRVSSNKVTFHILVGLDWFLVSDSSWDDVMVKRQQHAVLVKIKMDGLTALLYQAKWIVLIGLPFLALRLLVMGHGIVTLQIIVLFIYLMIRHMF</sequence>
<organism evidence="3">
    <name type="scientific">Phaffia rhodozyma</name>
    <name type="common">Yeast</name>
    <name type="synonym">Xanthophyllomyces dendrorhous</name>
    <dbReference type="NCBI Taxonomy" id="264483"/>
    <lineage>
        <taxon>Eukaryota</taxon>
        <taxon>Fungi</taxon>
        <taxon>Dikarya</taxon>
        <taxon>Basidiomycota</taxon>
        <taxon>Agaricomycotina</taxon>
        <taxon>Tremellomycetes</taxon>
        <taxon>Cystofilobasidiales</taxon>
        <taxon>Mrakiaceae</taxon>
        <taxon>Phaffia</taxon>
    </lineage>
</organism>
<keyword evidence="2" id="KW-1133">Transmembrane helix</keyword>
<feature type="region of interest" description="Disordered" evidence="1">
    <location>
        <begin position="1"/>
        <end position="26"/>
    </location>
</feature>